<dbReference type="Proteomes" id="UP000887565">
    <property type="component" value="Unplaced"/>
</dbReference>
<protein>
    <submittedName>
        <fullName evidence="2">Uncharacterized protein</fullName>
    </submittedName>
</protein>
<organism evidence="1 2">
    <name type="scientific">Romanomermis culicivorax</name>
    <name type="common">Nematode worm</name>
    <dbReference type="NCBI Taxonomy" id="13658"/>
    <lineage>
        <taxon>Eukaryota</taxon>
        <taxon>Metazoa</taxon>
        <taxon>Ecdysozoa</taxon>
        <taxon>Nematoda</taxon>
        <taxon>Enoplea</taxon>
        <taxon>Dorylaimia</taxon>
        <taxon>Mermithida</taxon>
        <taxon>Mermithoidea</taxon>
        <taxon>Mermithidae</taxon>
        <taxon>Romanomermis</taxon>
    </lineage>
</organism>
<evidence type="ECO:0000313" key="1">
    <source>
        <dbReference type="Proteomes" id="UP000887565"/>
    </source>
</evidence>
<accession>A0A915K5K0</accession>
<proteinExistence type="predicted"/>
<dbReference type="AlphaFoldDB" id="A0A915K5K0"/>
<reference evidence="2" key="1">
    <citation type="submission" date="2022-11" db="UniProtKB">
        <authorList>
            <consortium name="WormBaseParasite"/>
        </authorList>
    </citation>
    <scope>IDENTIFICATION</scope>
</reference>
<dbReference type="WBParaSite" id="nRc.2.0.1.t33474-RA">
    <property type="protein sequence ID" value="nRc.2.0.1.t33474-RA"/>
    <property type="gene ID" value="nRc.2.0.1.g33474"/>
</dbReference>
<evidence type="ECO:0000313" key="2">
    <source>
        <dbReference type="WBParaSite" id="nRc.2.0.1.t33474-RA"/>
    </source>
</evidence>
<name>A0A915K5K0_ROMCU</name>
<sequence length="51" mass="5628">MRSSTAADLHYALGAPMSVHYIQQVFHSLVVDSISMTYPIPCEANPFKDGM</sequence>
<keyword evidence="1" id="KW-1185">Reference proteome</keyword>